<gene>
    <name evidence="1" type="ORF">AVDCRST_MAG13-121</name>
</gene>
<dbReference type="AlphaFoldDB" id="A0A6J4R9S1"/>
<organism evidence="1">
    <name type="scientific">uncultured Solirubrobacteraceae bacterium</name>
    <dbReference type="NCBI Taxonomy" id="1162706"/>
    <lineage>
        <taxon>Bacteria</taxon>
        <taxon>Bacillati</taxon>
        <taxon>Actinomycetota</taxon>
        <taxon>Thermoleophilia</taxon>
        <taxon>Solirubrobacterales</taxon>
        <taxon>Solirubrobacteraceae</taxon>
        <taxon>environmental samples</taxon>
    </lineage>
</organism>
<sequence>MAKDQRADEDALLPLAQHGVPHGGGVARRVDAQPRPRRVALAGGDARVDELMLGGHPTG</sequence>
<reference evidence="1" key="1">
    <citation type="submission" date="2020-02" db="EMBL/GenBank/DDBJ databases">
        <authorList>
            <person name="Meier V. D."/>
        </authorList>
    </citation>
    <scope>NUCLEOTIDE SEQUENCE</scope>
    <source>
        <strain evidence="1">AVDCRST_MAG13</strain>
    </source>
</reference>
<name>A0A6J4R9S1_9ACTN</name>
<accession>A0A6J4R9S1</accession>
<evidence type="ECO:0000313" key="1">
    <source>
        <dbReference type="EMBL" id="CAA9466927.1"/>
    </source>
</evidence>
<proteinExistence type="predicted"/>
<dbReference type="EMBL" id="CADCVO010000022">
    <property type="protein sequence ID" value="CAA9466927.1"/>
    <property type="molecule type" value="Genomic_DNA"/>
</dbReference>
<protein>
    <submittedName>
        <fullName evidence="1">Uncharacterized protein</fullName>
    </submittedName>
</protein>